<keyword evidence="11 16" id="KW-0472">Membrane</keyword>
<evidence type="ECO:0000256" key="15">
    <source>
        <dbReference type="ARBA" id="ARBA00049902"/>
    </source>
</evidence>
<dbReference type="GO" id="GO:0009252">
    <property type="term" value="P:peptidoglycan biosynthetic process"/>
    <property type="evidence" value="ECO:0007669"/>
    <property type="project" value="UniProtKB-UniRule"/>
</dbReference>
<comment type="catalytic activity">
    <reaction evidence="15 16">
        <text>[GlcNAc-(1-&gt;4)-Mur2Ac(oyl-L-Ala-gamma-D-Glu-L-Lys-D-Ala-D-Ala)](n)-di-trans,octa-cis-undecaprenyl diphosphate + beta-D-GlcNAc-(1-&gt;4)-Mur2Ac(oyl-L-Ala-gamma-D-Glu-L-Lys-D-Ala-D-Ala)-di-trans,octa-cis-undecaprenyl diphosphate = [GlcNAc-(1-&gt;4)-Mur2Ac(oyl-L-Ala-gamma-D-Glu-L-Lys-D-Ala-D-Ala)](n+1)-di-trans,octa-cis-undecaprenyl diphosphate + di-trans,octa-cis-undecaprenyl diphosphate + H(+)</text>
        <dbReference type="Rhea" id="RHEA:23708"/>
        <dbReference type="Rhea" id="RHEA-COMP:9602"/>
        <dbReference type="Rhea" id="RHEA-COMP:9603"/>
        <dbReference type="ChEBI" id="CHEBI:15378"/>
        <dbReference type="ChEBI" id="CHEBI:58405"/>
        <dbReference type="ChEBI" id="CHEBI:60033"/>
        <dbReference type="ChEBI" id="CHEBI:78435"/>
        <dbReference type="EC" id="2.4.99.28"/>
    </reaction>
</comment>
<evidence type="ECO:0000313" key="19">
    <source>
        <dbReference type="Proteomes" id="UP000013232"/>
    </source>
</evidence>
<keyword evidence="16" id="KW-0997">Cell inner membrane</keyword>
<dbReference type="Proteomes" id="UP000013232">
    <property type="component" value="Unassembled WGS sequence"/>
</dbReference>
<gene>
    <name evidence="16" type="primary">ftsW</name>
    <name evidence="18" type="ORF">C666_10805</name>
</gene>
<feature type="transmembrane region" description="Helical" evidence="16">
    <location>
        <begin position="197"/>
        <end position="214"/>
    </location>
</feature>
<evidence type="ECO:0000256" key="14">
    <source>
        <dbReference type="ARBA" id="ARBA00038053"/>
    </source>
</evidence>
<reference evidence="18 19" key="1">
    <citation type="submission" date="2012-09" db="EMBL/GenBank/DDBJ databases">
        <title>Draft Genome Sequences of 6 Strains from Genus Thauera.</title>
        <authorList>
            <person name="Liu B."/>
            <person name="Shapleigh J.P."/>
            <person name="Frostegard A.H."/>
        </authorList>
    </citation>
    <scope>NUCLEOTIDE SEQUENCE [LARGE SCALE GENOMIC DNA]</scope>
    <source>
        <strain evidence="19">47Lol / DSM 12138</strain>
    </source>
</reference>
<dbReference type="InterPro" id="IPR001182">
    <property type="entry name" value="FtsW/RodA"/>
</dbReference>
<name>N6YYX6_THAL4</name>
<dbReference type="GO" id="GO:0015648">
    <property type="term" value="F:lipid-linked peptidoglycan transporter activity"/>
    <property type="evidence" value="ECO:0007669"/>
    <property type="project" value="TreeGrafter"/>
</dbReference>
<feature type="transmembrane region" description="Helical" evidence="16">
    <location>
        <begin position="377"/>
        <end position="396"/>
    </location>
</feature>
<keyword evidence="19" id="KW-1185">Reference proteome</keyword>
<keyword evidence="7 16" id="KW-0812">Transmembrane</keyword>
<comment type="caution">
    <text evidence="18">The sequence shown here is derived from an EMBL/GenBank/DDBJ whole genome shotgun (WGS) entry which is preliminary data.</text>
</comment>
<proteinExistence type="inferred from homology"/>
<keyword evidence="4 16" id="KW-0132">Cell division</keyword>
<comment type="subcellular location">
    <subcellularLocation>
        <location evidence="16">Cell inner membrane</location>
        <topology evidence="16">Multi-pass membrane protein</topology>
    </subcellularLocation>
    <subcellularLocation>
        <location evidence="1">Cell membrane</location>
        <topology evidence="1">Multi-pass membrane protein</topology>
    </subcellularLocation>
    <text evidence="16">Localizes to the division septum.</text>
</comment>
<comment type="pathway">
    <text evidence="2 16">Cell wall biogenesis; peptidoglycan biosynthesis.</text>
</comment>
<organism evidence="18 19">
    <name type="scientific">Thauera linaloolentis (strain DSM 12138 / JCM 21573 / CCUG 41526 / CIP 105981 / IAM 15112 / NBRC 102519 / 47Lol)</name>
    <dbReference type="NCBI Taxonomy" id="1123367"/>
    <lineage>
        <taxon>Bacteria</taxon>
        <taxon>Pseudomonadati</taxon>
        <taxon>Pseudomonadota</taxon>
        <taxon>Betaproteobacteria</taxon>
        <taxon>Rhodocyclales</taxon>
        <taxon>Zoogloeaceae</taxon>
        <taxon>Thauera</taxon>
    </lineage>
</organism>
<keyword evidence="13 16" id="KW-0961">Cell wall biogenesis/degradation</keyword>
<evidence type="ECO:0000256" key="9">
    <source>
        <dbReference type="ARBA" id="ARBA00022984"/>
    </source>
</evidence>
<accession>N6YYX6</accession>
<dbReference type="eggNOG" id="COG0772">
    <property type="taxonomic scope" value="Bacteria"/>
</dbReference>
<evidence type="ECO:0000256" key="17">
    <source>
        <dbReference type="SAM" id="MobiDB-lite"/>
    </source>
</evidence>
<dbReference type="HAMAP" id="MF_00913">
    <property type="entry name" value="PGT_FtsW_proteobact"/>
    <property type="match status" value="1"/>
</dbReference>
<comment type="similarity">
    <text evidence="14 16">Belongs to the SEDS family. FtsW subfamily.</text>
</comment>
<dbReference type="GO" id="GO:0005886">
    <property type="term" value="C:plasma membrane"/>
    <property type="evidence" value="ECO:0007669"/>
    <property type="project" value="UniProtKB-SubCell"/>
</dbReference>
<evidence type="ECO:0000256" key="6">
    <source>
        <dbReference type="ARBA" id="ARBA00022679"/>
    </source>
</evidence>
<evidence type="ECO:0000256" key="5">
    <source>
        <dbReference type="ARBA" id="ARBA00022676"/>
    </source>
</evidence>
<dbReference type="PANTHER" id="PTHR30474:SF2">
    <property type="entry name" value="PEPTIDOGLYCAN GLYCOSYLTRANSFERASE FTSW-RELATED"/>
    <property type="match status" value="1"/>
</dbReference>
<dbReference type="EC" id="2.4.99.28" evidence="16"/>
<dbReference type="GO" id="GO:0008955">
    <property type="term" value="F:peptidoglycan glycosyltransferase activity"/>
    <property type="evidence" value="ECO:0007669"/>
    <property type="project" value="UniProtKB-UniRule"/>
</dbReference>
<feature type="transmembrane region" description="Helical" evidence="16">
    <location>
        <begin position="107"/>
        <end position="127"/>
    </location>
</feature>
<evidence type="ECO:0000256" key="8">
    <source>
        <dbReference type="ARBA" id="ARBA00022960"/>
    </source>
</evidence>
<evidence type="ECO:0000256" key="4">
    <source>
        <dbReference type="ARBA" id="ARBA00022618"/>
    </source>
</evidence>
<keyword evidence="9 16" id="KW-0573">Peptidoglycan synthesis</keyword>
<evidence type="ECO:0000256" key="7">
    <source>
        <dbReference type="ARBA" id="ARBA00022692"/>
    </source>
</evidence>
<evidence type="ECO:0000256" key="16">
    <source>
        <dbReference type="HAMAP-Rule" id="MF_00913"/>
    </source>
</evidence>
<feature type="transmembrane region" description="Helical" evidence="16">
    <location>
        <begin position="175"/>
        <end position="191"/>
    </location>
</feature>
<evidence type="ECO:0000256" key="3">
    <source>
        <dbReference type="ARBA" id="ARBA00022475"/>
    </source>
</evidence>
<dbReference type="GO" id="GO:0043093">
    <property type="term" value="P:FtsZ-dependent cytokinesis"/>
    <property type="evidence" value="ECO:0007669"/>
    <property type="project" value="UniProtKB-UniRule"/>
</dbReference>
<dbReference type="GO" id="GO:0032153">
    <property type="term" value="C:cell division site"/>
    <property type="evidence" value="ECO:0007669"/>
    <property type="project" value="UniProtKB-UniRule"/>
</dbReference>
<sequence>MKLGASLTGMFSSASRKAGSGPRAADRFVRGGGSTRELDPLLIWSAVGLLLLGLVMVYSASIAIAEGSRFTGYQPYYFVMRHALFMTIGIVCGLAAFQLSMARWQQLAPALFVAGVVLLIVVLIPGVGREVNGAQRWLSLGPVNLQPSELMKIFAALYAADYTVRKLDAMSSFKRGFLPMMAVILFVGFLLLREPDFGAFVVITTIAFGVLFLGGVNGRVFALLAIAAVVGFIILILSSPYRLERVLGFMDPWKDAFGKGYQLSHALIAFGRGEWFGVGLGASVEKLFYLPEAHTDFLLAVIAEELGFVGIMVVIALFALLVQRAFVIGREAIRLERYFAGLVAQGIGLWIGVQSFINMGVNMGLLPTKGLTLPLMSFGGSGIVANCVALAILLRCDWEVRQLKRGGSA</sequence>
<dbReference type="NCBIfam" id="TIGR02614">
    <property type="entry name" value="ftsW"/>
    <property type="match status" value="1"/>
</dbReference>
<feature type="region of interest" description="Disordered" evidence="17">
    <location>
        <begin position="1"/>
        <end position="25"/>
    </location>
</feature>
<dbReference type="Pfam" id="PF01098">
    <property type="entry name" value="FTSW_RODA_SPOVE"/>
    <property type="match status" value="1"/>
</dbReference>
<evidence type="ECO:0000256" key="11">
    <source>
        <dbReference type="ARBA" id="ARBA00023136"/>
    </source>
</evidence>
<keyword evidence="3 16" id="KW-1003">Cell membrane</keyword>
<keyword evidence="8 16" id="KW-0133">Cell shape</keyword>
<keyword evidence="5 16" id="KW-0328">Glycosyltransferase</keyword>
<feature type="transmembrane region" description="Helical" evidence="16">
    <location>
        <begin position="306"/>
        <end position="326"/>
    </location>
</feature>
<evidence type="ECO:0000256" key="10">
    <source>
        <dbReference type="ARBA" id="ARBA00022989"/>
    </source>
</evidence>
<feature type="transmembrane region" description="Helical" evidence="16">
    <location>
        <begin position="42"/>
        <end position="64"/>
    </location>
</feature>
<feature type="transmembrane region" description="Helical" evidence="16">
    <location>
        <begin position="338"/>
        <end position="357"/>
    </location>
</feature>
<dbReference type="GO" id="GO:0071555">
    <property type="term" value="P:cell wall organization"/>
    <property type="evidence" value="ECO:0007669"/>
    <property type="project" value="UniProtKB-KW"/>
</dbReference>
<keyword evidence="12 16" id="KW-0131">Cell cycle</keyword>
<dbReference type="EMBL" id="AMXE01000036">
    <property type="protein sequence ID" value="ENO87592.1"/>
    <property type="molecule type" value="Genomic_DNA"/>
</dbReference>
<dbReference type="OrthoDB" id="9768187at2"/>
<dbReference type="STRING" id="1123367.GCA_000621305_03471"/>
<dbReference type="AlphaFoldDB" id="N6YYX6"/>
<evidence type="ECO:0000256" key="1">
    <source>
        <dbReference type="ARBA" id="ARBA00004651"/>
    </source>
</evidence>
<protein>
    <recommendedName>
        <fullName evidence="16">Probable peptidoglycan glycosyltransferase FtsW</fullName>
        <shortName evidence="16">PGT</shortName>
        <ecNumber evidence="16">2.4.99.28</ecNumber>
    </recommendedName>
    <alternativeName>
        <fullName evidence="16">Cell division protein FtsW</fullName>
    </alternativeName>
    <alternativeName>
        <fullName evidence="16">Cell wall polymerase</fullName>
    </alternativeName>
    <alternativeName>
        <fullName evidence="16">Peptidoglycan polymerase</fullName>
        <shortName evidence="16">PG polymerase</shortName>
    </alternativeName>
</protein>
<dbReference type="UniPathway" id="UPA00219"/>
<evidence type="ECO:0000256" key="13">
    <source>
        <dbReference type="ARBA" id="ARBA00023316"/>
    </source>
</evidence>
<feature type="transmembrane region" description="Helical" evidence="16">
    <location>
        <begin position="221"/>
        <end position="241"/>
    </location>
</feature>
<feature type="transmembrane region" description="Helical" evidence="16">
    <location>
        <begin position="76"/>
        <end position="101"/>
    </location>
</feature>
<keyword evidence="6 16" id="KW-0808">Transferase</keyword>
<evidence type="ECO:0000256" key="2">
    <source>
        <dbReference type="ARBA" id="ARBA00004752"/>
    </source>
</evidence>
<evidence type="ECO:0000313" key="18">
    <source>
        <dbReference type="EMBL" id="ENO87592.1"/>
    </source>
</evidence>
<comment type="function">
    <text evidence="16">Peptidoglycan polymerase that is essential for cell division.</text>
</comment>
<keyword evidence="10 16" id="KW-1133">Transmembrane helix</keyword>
<dbReference type="PANTHER" id="PTHR30474">
    <property type="entry name" value="CELL CYCLE PROTEIN"/>
    <property type="match status" value="1"/>
</dbReference>
<dbReference type="InterPro" id="IPR013437">
    <property type="entry name" value="FtsW"/>
</dbReference>
<evidence type="ECO:0000256" key="12">
    <source>
        <dbReference type="ARBA" id="ARBA00023306"/>
    </source>
</evidence>
<dbReference type="GO" id="GO:0008360">
    <property type="term" value="P:regulation of cell shape"/>
    <property type="evidence" value="ECO:0007669"/>
    <property type="project" value="UniProtKB-KW"/>
</dbReference>
<dbReference type="RefSeq" id="WP_004338349.1">
    <property type="nucleotide sequence ID" value="NZ_AMXE01000036.1"/>
</dbReference>